<feature type="signal peptide" evidence="1">
    <location>
        <begin position="1"/>
        <end position="31"/>
    </location>
</feature>
<evidence type="ECO:0000313" key="3">
    <source>
        <dbReference type="Proteomes" id="UP001210865"/>
    </source>
</evidence>
<keyword evidence="3" id="KW-1185">Reference proteome</keyword>
<keyword evidence="1" id="KW-0732">Signal</keyword>
<feature type="chain" id="PRO_5046054963" evidence="1">
    <location>
        <begin position="32"/>
        <end position="291"/>
    </location>
</feature>
<gene>
    <name evidence="2" type="ORF">PBT88_20865</name>
</gene>
<evidence type="ECO:0000256" key="1">
    <source>
        <dbReference type="SAM" id="SignalP"/>
    </source>
</evidence>
<evidence type="ECO:0000313" key="2">
    <source>
        <dbReference type="EMBL" id="WBO24714.1"/>
    </source>
</evidence>
<reference evidence="2 3" key="1">
    <citation type="submission" date="2022-12" db="EMBL/GenBank/DDBJ databases">
        <title>Sphingomonas abieness sp. nov., an endophytic bacterium isolated from Abies koreana.</title>
        <authorList>
            <person name="Jiang L."/>
            <person name="Lee J."/>
        </authorList>
    </citation>
    <scope>NUCLEOTIDE SEQUENCE [LARGE SCALE GENOMIC DNA]</scope>
    <source>
        <strain evidence="3">PAMB 00755</strain>
    </source>
</reference>
<accession>A0ABY7NT11</accession>
<proteinExistence type="predicted"/>
<dbReference type="Proteomes" id="UP001210865">
    <property type="component" value="Chromosome"/>
</dbReference>
<dbReference type="InterPro" id="IPR019613">
    <property type="entry name" value="DUF4198"/>
</dbReference>
<dbReference type="EMBL" id="CP115174">
    <property type="protein sequence ID" value="WBO24714.1"/>
    <property type="molecule type" value="Genomic_DNA"/>
</dbReference>
<protein>
    <submittedName>
        <fullName evidence="2">DUF4198 domain-containing protein</fullName>
    </submittedName>
</protein>
<name>A0ABY7NT11_9SPHN</name>
<organism evidence="2 3">
    <name type="scientific">Sphingomonas abietis</name>
    <dbReference type="NCBI Taxonomy" id="3012344"/>
    <lineage>
        <taxon>Bacteria</taxon>
        <taxon>Pseudomonadati</taxon>
        <taxon>Pseudomonadota</taxon>
        <taxon>Alphaproteobacteria</taxon>
        <taxon>Sphingomonadales</taxon>
        <taxon>Sphingomonadaceae</taxon>
        <taxon>Sphingomonas</taxon>
    </lineage>
</organism>
<dbReference type="Pfam" id="PF10670">
    <property type="entry name" value="DUF4198"/>
    <property type="match status" value="1"/>
</dbReference>
<sequence length="291" mass="31088">MRRLRPLVSRLLGPRLLVVAALAAQPSLASAHRMWLLPSGTVFSGSDSWVSVDAAVSNDLFYADHFPLPTDGIKVWAPDGSPGAIQNAAKERYRSVFDVELDKPGTWKIGTETSSVMGSFTVDGVEKRIGRRGSPPQQQGGAPAAAPLTVADIPANATGVKLTEMVNRNEIFVTAGAPTRTVFQPNGKGLELDPITHPDELVAGEAARFRFLIDGKPAPGLKVTVIPGGKRYRNDEGAIDLTTDAGGVLTVTWPGAGMYWLNATATDDRTSTPHATERRMSYVTTLEVMTP</sequence>